<name>R0I8H1_EXST2</name>
<feature type="transmembrane region" description="Helical" evidence="1">
    <location>
        <begin position="159"/>
        <end position="179"/>
    </location>
</feature>
<proteinExistence type="predicted"/>
<dbReference type="EMBL" id="KB908866">
    <property type="protein sequence ID" value="EOA81686.1"/>
    <property type="molecule type" value="Genomic_DNA"/>
</dbReference>
<feature type="transmembrane region" description="Helical" evidence="1">
    <location>
        <begin position="40"/>
        <end position="64"/>
    </location>
</feature>
<evidence type="ECO:0008006" key="4">
    <source>
        <dbReference type="Google" id="ProtNLM"/>
    </source>
</evidence>
<keyword evidence="1" id="KW-0472">Membrane</keyword>
<dbReference type="GO" id="GO:0072659">
    <property type="term" value="P:protein localization to plasma membrane"/>
    <property type="evidence" value="ECO:0007669"/>
    <property type="project" value="TreeGrafter"/>
</dbReference>
<dbReference type="PANTHER" id="PTHR28165:SF2">
    <property type="entry name" value="MARVEL DOMAIN-CONTAINING PROTEIN"/>
    <property type="match status" value="1"/>
</dbReference>
<evidence type="ECO:0000313" key="2">
    <source>
        <dbReference type="EMBL" id="EOA81686.1"/>
    </source>
</evidence>
<keyword evidence="3" id="KW-1185">Reference proteome</keyword>
<dbReference type="GO" id="GO:0070941">
    <property type="term" value="P:eisosome assembly"/>
    <property type="evidence" value="ECO:0007669"/>
    <property type="project" value="TreeGrafter"/>
</dbReference>
<accession>R0I8H1</accession>
<organism evidence="2 3">
    <name type="scientific">Exserohilum turcicum (strain 28A)</name>
    <name type="common">Northern leaf blight fungus</name>
    <name type="synonym">Setosphaeria turcica</name>
    <dbReference type="NCBI Taxonomy" id="671987"/>
    <lineage>
        <taxon>Eukaryota</taxon>
        <taxon>Fungi</taxon>
        <taxon>Dikarya</taxon>
        <taxon>Ascomycota</taxon>
        <taxon>Pezizomycotina</taxon>
        <taxon>Dothideomycetes</taxon>
        <taxon>Pleosporomycetidae</taxon>
        <taxon>Pleosporales</taxon>
        <taxon>Pleosporineae</taxon>
        <taxon>Pleosporaceae</taxon>
        <taxon>Exserohilum</taxon>
    </lineage>
</organism>
<dbReference type="GO" id="GO:0032126">
    <property type="term" value="C:eisosome"/>
    <property type="evidence" value="ECO:0007669"/>
    <property type="project" value="TreeGrafter"/>
</dbReference>
<dbReference type="GO" id="GO:0005886">
    <property type="term" value="C:plasma membrane"/>
    <property type="evidence" value="ECO:0007669"/>
    <property type="project" value="TreeGrafter"/>
</dbReference>
<feature type="transmembrane region" description="Helical" evidence="1">
    <location>
        <begin position="76"/>
        <end position="97"/>
    </location>
</feature>
<reference evidence="2 3" key="2">
    <citation type="journal article" date="2013" name="PLoS Genet.">
        <title>Comparative genome structure, secondary metabolite, and effector coding capacity across Cochliobolus pathogens.</title>
        <authorList>
            <person name="Condon B.J."/>
            <person name="Leng Y."/>
            <person name="Wu D."/>
            <person name="Bushley K.E."/>
            <person name="Ohm R.A."/>
            <person name="Otillar R."/>
            <person name="Martin J."/>
            <person name="Schackwitz W."/>
            <person name="Grimwood J."/>
            <person name="MohdZainudin N."/>
            <person name="Xue C."/>
            <person name="Wang R."/>
            <person name="Manning V.A."/>
            <person name="Dhillon B."/>
            <person name="Tu Z.J."/>
            <person name="Steffenson B.J."/>
            <person name="Salamov A."/>
            <person name="Sun H."/>
            <person name="Lowry S."/>
            <person name="LaButti K."/>
            <person name="Han J."/>
            <person name="Copeland A."/>
            <person name="Lindquist E."/>
            <person name="Barry K."/>
            <person name="Schmutz J."/>
            <person name="Baker S.E."/>
            <person name="Ciuffetti L.M."/>
            <person name="Grigoriev I.V."/>
            <person name="Zhong S."/>
            <person name="Turgeon B.G."/>
        </authorList>
    </citation>
    <scope>NUCLEOTIDE SEQUENCE [LARGE SCALE GENOMIC DNA]</scope>
    <source>
        <strain evidence="3">28A</strain>
    </source>
</reference>
<dbReference type="AlphaFoldDB" id="R0I8H1"/>
<reference evidence="2 3" key="1">
    <citation type="journal article" date="2012" name="PLoS Pathog.">
        <title>Diverse lifestyles and strategies of plant pathogenesis encoded in the genomes of eighteen Dothideomycetes fungi.</title>
        <authorList>
            <person name="Ohm R.A."/>
            <person name="Feau N."/>
            <person name="Henrissat B."/>
            <person name="Schoch C.L."/>
            <person name="Horwitz B.A."/>
            <person name="Barry K.W."/>
            <person name="Condon B.J."/>
            <person name="Copeland A.C."/>
            <person name="Dhillon B."/>
            <person name="Glaser F."/>
            <person name="Hesse C.N."/>
            <person name="Kosti I."/>
            <person name="LaButti K."/>
            <person name="Lindquist E.A."/>
            <person name="Lucas S."/>
            <person name="Salamov A.A."/>
            <person name="Bradshaw R.E."/>
            <person name="Ciuffetti L."/>
            <person name="Hamelin R.C."/>
            <person name="Kema G.H.J."/>
            <person name="Lawrence C."/>
            <person name="Scott J.A."/>
            <person name="Spatafora J.W."/>
            <person name="Turgeon B.G."/>
            <person name="de Wit P.J.G.M."/>
            <person name="Zhong S."/>
            <person name="Goodwin S.B."/>
            <person name="Grigoriev I.V."/>
        </authorList>
    </citation>
    <scope>NUCLEOTIDE SEQUENCE [LARGE SCALE GENOMIC DNA]</scope>
    <source>
        <strain evidence="3">28A</strain>
    </source>
</reference>
<dbReference type="Proteomes" id="UP000016935">
    <property type="component" value="Unassembled WGS sequence"/>
</dbReference>
<evidence type="ECO:0000256" key="1">
    <source>
        <dbReference type="SAM" id="Phobius"/>
    </source>
</evidence>
<dbReference type="HOGENOM" id="CLU_1409601_0_0_1"/>
<dbReference type="PANTHER" id="PTHR28165">
    <property type="entry name" value="NON-CLASSICAL EXPORT PROTEIN 2-RELATED"/>
    <property type="match status" value="1"/>
</dbReference>
<dbReference type="RefSeq" id="XP_008030637.1">
    <property type="nucleotide sequence ID" value="XM_008032446.1"/>
</dbReference>
<protein>
    <recommendedName>
        <fullName evidence="4">MARVEL domain-containing protein</fullName>
    </recommendedName>
</protein>
<keyword evidence="1" id="KW-1133">Transmembrane helix</keyword>
<sequence>MAFRLPPTSTLTLLLRALQVLFSALTLALSASLLTTHKWGAVPKLMCFAALTGLVSLLSALFFAASAVRPFLRRGVVAAGDGVVFFLSLVVGIVLSLRLHGTSCHNTYALLQDSDTIICGGVAGDVEDDESKFKACYYWYISGPEALAKRCVMAKVDDGFLLATAAVLGIIALMMYARVKKECREERVRLDGM</sequence>
<dbReference type="InterPro" id="IPR052649">
    <property type="entry name" value="NCE102-like"/>
</dbReference>
<dbReference type="GeneID" id="19402738"/>
<keyword evidence="1" id="KW-0812">Transmembrane</keyword>
<evidence type="ECO:0000313" key="3">
    <source>
        <dbReference type="Proteomes" id="UP000016935"/>
    </source>
</evidence>
<gene>
    <name evidence="2" type="ORF">SETTUDRAFT_24076</name>
</gene>